<sequence>MVQVITASRPEWIAPFTGLEPGQFRKLVRLVAKRGGDEIADGRPGRQWALPLADRVLLVATYWRTNLTMRQIGPLFGVSHSAAHRVIDTIGPLLALAPVRKRRVDAVAIVDGTLVPTRDHRLATPSKNYRYSSNVQVAIDAETRLVIATGDPQPGSRNDCTVYRDSGIAEHLADQPVMADGGYQGNPEVVMPYRRPRDGSDLPDWKEDLNATHRTIRARVEHVLSRMKNFKILRDYRRAASTLGDTVSGIANLHNILLTD</sequence>
<proteinExistence type="predicted"/>
<accession>A0ABP6X4B6</accession>
<name>A0ABP6X4B6_9PSEU</name>
<dbReference type="InterPro" id="IPR027805">
    <property type="entry name" value="Transposase_HTH_dom"/>
</dbReference>
<dbReference type="Proteomes" id="UP001500689">
    <property type="component" value="Unassembled WGS sequence"/>
</dbReference>
<evidence type="ECO:0000313" key="6">
    <source>
        <dbReference type="Proteomes" id="UP001500689"/>
    </source>
</evidence>
<comment type="caution">
    <text evidence="5">The sequence shown here is derived from an EMBL/GenBank/DDBJ whole genome shotgun (WGS) entry which is preliminary data.</text>
</comment>
<gene>
    <name evidence="5" type="ORF">GCM10022222_51270</name>
</gene>
<evidence type="ECO:0008006" key="7">
    <source>
        <dbReference type="Google" id="ProtNLM"/>
    </source>
</evidence>
<evidence type="ECO:0000256" key="2">
    <source>
        <dbReference type="ARBA" id="ARBA00022723"/>
    </source>
</evidence>
<evidence type="ECO:0000259" key="4">
    <source>
        <dbReference type="Pfam" id="PF13613"/>
    </source>
</evidence>
<dbReference type="InterPro" id="IPR027806">
    <property type="entry name" value="HARBI1_dom"/>
</dbReference>
<comment type="cofactor">
    <cofactor evidence="1">
        <name>a divalent metal cation</name>
        <dbReference type="ChEBI" id="CHEBI:60240"/>
    </cofactor>
</comment>
<dbReference type="Pfam" id="PF13359">
    <property type="entry name" value="DDE_Tnp_4"/>
    <property type="match status" value="1"/>
</dbReference>
<protein>
    <recommendedName>
        <fullName evidence="7">Helix-turn-helix of DDE superfamily endonuclease</fullName>
    </recommendedName>
</protein>
<keyword evidence="6" id="KW-1185">Reference proteome</keyword>
<evidence type="ECO:0000256" key="1">
    <source>
        <dbReference type="ARBA" id="ARBA00001968"/>
    </source>
</evidence>
<organism evidence="5 6">
    <name type="scientific">Amycolatopsis ultiminotia</name>
    <dbReference type="NCBI Taxonomy" id="543629"/>
    <lineage>
        <taxon>Bacteria</taxon>
        <taxon>Bacillati</taxon>
        <taxon>Actinomycetota</taxon>
        <taxon>Actinomycetes</taxon>
        <taxon>Pseudonocardiales</taxon>
        <taxon>Pseudonocardiaceae</taxon>
        <taxon>Amycolatopsis</taxon>
    </lineage>
</organism>
<dbReference type="EMBL" id="BAAAZN010000011">
    <property type="protein sequence ID" value="GAA3561256.1"/>
    <property type="molecule type" value="Genomic_DNA"/>
</dbReference>
<feature type="domain" description="DDE Tnp4" evidence="3">
    <location>
        <begin position="125"/>
        <end position="255"/>
    </location>
</feature>
<evidence type="ECO:0000313" key="5">
    <source>
        <dbReference type="EMBL" id="GAA3561256.1"/>
    </source>
</evidence>
<reference evidence="6" key="1">
    <citation type="journal article" date="2019" name="Int. J. Syst. Evol. Microbiol.">
        <title>The Global Catalogue of Microorganisms (GCM) 10K type strain sequencing project: providing services to taxonomists for standard genome sequencing and annotation.</title>
        <authorList>
            <consortium name="The Broad Institute Genomics Platform"/>
            <consortium name="The Broad Institute Genome Sequencing Center for Infectious Disease"/>
            <person name="Wu L."/>
            <person name="Ma J."/>
        </authorList>
    </citation>
    <scope>NUCLEOTIDE SEQUENCE [LARGE SCALE GENOMIC DNA]</scope>
    <source>
        <strain evidence="6">JCM 16898</strain>
    </source>
</reference>
<dbReference type="Pfam" id="PF13613">
    <property type="entry name" value="HTH_Tnp_4"/>
    <property type="match status" value="1"/>
</dbReference>
<feature type="domain" description="Transposase Helix-turn-helix" evidence="4">
    <location>
        <begin position="48"/>
        <end position="96"/>
    </location>
</feature>
<evidence type="ECO:0000259" key="3">
    <source>
        <dbReference type="Pfam" id="PF13359"/>
    </source>
</evidence>
<keyword evidence="2" id="KW-0479">Metal-binding</keyword>